<feature type="repeat" description="WD" evidence="3">
    <location>
        <begin position="339"/>
        <end position="380"/>
    </location>
</feature>
<dbReference type="Proteomes" id="UP001652660">
    <property type="component" value="Chromosome 11e"/>
</dbReference>
<feature type="repeat" description="WD" evidence="3">
    <location>
        <begin position="381"/>
        <end position="418"/>
    </location>
</feature>
<dbReference type="PANTHER" id="PTHR19857:SF8">
    <property type="entry name" value="ANGIO-ASSOCIATED MIGRATORY CELL PROTEIN"/>
    <property type="match status" value="1"/>
</dbReference>
<feature type="repeat" description="WD" evidence="3">
    <location>
        <begin position="210"/>
        <end position="251"/>
    </location>
</feature>
<gene>
    <name evidence="6" type="primary">LOC113719618</name>
</gene>
<dbReference type="CDD" id="cd00200">
    <property type="entry name" value="WD40"/>
    <property type="match status" value="1"/>
</dbReference>
<name>A0ABM4WA02_COFAR</name>
<evidence type="ECO:0000256" key="4">
    <source>
        <dbReference type="SAM" id="MobiDB-lite"/>
    </source>
</evidence>
<organism evidence="5 6">
    <name type="scientific">Coffea arabica</name>
    <name type="common">Arabian coffee</name>
    <dbReference type="NCBI Taxonomy" id="13443"/>
    <lineage>
        <taxon>Eukaryota</taxon>
        <taxon>Viridiplantae</taxon>
        <taxon>Streptophyta</taxon>
        <taxon>Embryophyta</taxon>
        <taxon>Tracheophyta</taxon>
        <taxon>Spermatophyta</taxon>
        <taxon>Magnoliopsida</taxon>
        <taxon>eudicotyledons</taxon>
        <taxon>Gunneridae</taxon>
        <taxon>Pentapetalae</taxon>
        <taxon>asterids</taxon>
        <taxon>lamiids</taxon>
        <taxon>Gentianales</taxon>
        <taxon>Rubiaceae</taxon>
        <taxon>Ixoroideae</taxon>
        <taxon>Gardenieae complex</taxon>
        <taxon>Bertiereae - Coffeeae clade</taxon>
        <taxon>Coffeeae</taxon>
        <taxon>Coffea</taxon>
    </lineage>
</organism>
<reference evidence="6" key="1">
    <citation type="submission" date="2025-08" db="UniProtKB">
        <authorList>
            <consortium name="RefSeq"/>
        </authorList>
    </citation>
    <scope>IDENTIFICATION</scope>
    <source>
        <tissue evidence="6">Leaves</tissue>
    </source>
</reference>
<keyword evidence="1 3" id="KW-0853">WD repeat</keyword>
<dbReference type="PRINTS" id="PR00320">
    <property type="entry name" value="GPROTEINBRPT"/>
</dbReference>
<dbReference type="GeneID" id="113719618"/>
<evidence type="ECO:0000256" key="1">
    <source>
        <dbReference type="ARBA" id="ARBA00022574"/>
    </source>
</evidence>
<dbReference type="Gene3D" id="2.130.10.10">
    <property type="entry name" value="YVTN repeat-like/Quinoprotein amine dehydrogenase"/>
    <property type="match status" value="1"/>
</dbReference>
<protein>
    <submittedName>
        <fullName evidence="6">Uncharacterized protein isoform X2</fullName>
    </submittedName>
</protein>
<dbReference type="PROSITE" id="PS50082">
    <property type="entry name" value="WD_REPEATS_2"/>
    <property type="match status" value="6"/>
</dbReference>
<dbReference type="InterPro" id="IPR015943">
    <property type="entry name" value="WD40/YVTN_repeat-like_dom_sf"/>
</dbReference>
<sequence>MNAPSPAHDEDPVEDEEQLFLDENDIIQEIPVDEEELPDMDNDEGSDAEPRDEPDDSIHIFTGHTGSFSKRNFSETLSEKGLTAPDVCELYTVVCSPTDPNLVATGGGDDKGFLWNIGQGDWAFELQGHSDSISSLGFSNDGQLLASGSFDGLVKVWDMSSRNLKCTLDGPGGGIEWVRWHPRGHLILAGSEDSTVWMWNADRGVYLNMFAGHNSTVTCGDFTPDGRIICTGSDDATMRIWNPKSGEIIHVVRGHPYHTEGLTCLSLSSDSAVALSGSKDSSAHLVNITTGKVVDSLSGHSDSVECVGFASSSSPWAATGGMDQKLIVWDLQHLSSRCTCEHEEGVTSLLWLGASRFLATGSVDGKVRIWDSLSGDCVRTFSGHDHAIQSLALSASGDFLVSVSLDTTARVFEIAEFK</sequence>
<evidence type="ECO:0000256" key="2">
    <source>
        <dbReference type="ARBA" id="ARBA00022737"/>
    </source>
</evidence>
<dbReference type="SUPFAM" id="SSF50998">
    <property type="entry name" value="Quinoprotein alcohol dehydrogenase-like"/>
    <property type="match status" value="1"/>
</dbReference>
<dbReference type="InterPro" id="IPR011047">
    <property type="entry name" value="Quinoprotein_ADH-like_sf"/>
</dbReference>
<dbReference type="InterPro" id="IPR051179">
    <property type="entry name" value="WD_repeat_multifunction"/>
</dbReference>
<keyword evidence="2" id="KW-0677">Repeat</keyword>
<feature type="repeat" description="WD" evidence="3">
    <location>
        <begin position="297"/>
        <end position="332"/>
    </location>
</feature>
<feature type="repeat" description="WD" evidence="3">
    <location>
        <begin position="168"/>
        <end position="209"/>
    </location>
</feature>
<accession>A0ABM4WA02</accession>
<evidence type="ECO:0000313" key="5">
    <source>
        <dbReference type="Proteomes" id="UP001652660"/>
    </source>
</evidence>
<feature type="compositionally biased region" description="Acidic residues" evidence="4">
    <location>
        <begin position="11"/>
        <end position="55"/>
    </location>
</feature>
<evidence type="ECO:0000256" key="3">
    <source>
        <dbReference type="PROSITE-ProRule" id="PRU00221"/>
    </source>
</evidence>
<dbReference type="Pfam" id="PF00400">
    <property type="entry name" value="WD40"/>
    <property type="match status" value="7"/>
</dbReference>
<proteinExistence type="predicted"/>
<dbReference type="SMART" id="SM00320">
    <property type="entry name" value="WD40"/>
    <property type="match status" value="8"/>
</dbReference>
<dbReference type="InterPro" id="IPR020472">
    <property type="entry name" value="WD40_PAC1"/>
</dbReference>
<dbReference type="PROSITE" id="PS50294">
    <property type="entry name" value="WD_REPEATS_REGION"/>
    <property type="match status" value="6"/>
</dbReference>
<dbReference type="RefSeq" id="XP_071928610.1">
    <property type="nucleotide sequence ID" value="XM_072072509.1"/>
</dbReference>
<keyword evidence="5" id="KW-1185">Reference proteome</keyword>
<feature type="region of interest" description="Disordered" evidence="4">
    <location>
        <begin position="1"/>
        <end position="63"/>
    </location>
</feature>
<dbReference type="InterPro" id="IPR001680">
    <property type="entry name" value="WD40_rpt"/>
</dbReference>
<evidence type="ECO:0000313" key="6">
    <source>
        <dbReference type="RefSeq" id="XP_071928610.1"/>
    </source>
</evidence>
<dbReference type="PROSITE" id="PS00678">
    <property type="entry name" value="WD_REPEATS_1"/>
    <property type="match status" value="2"/>
</dbReference>
<dbReference type="InterPro" id="IPR019775">
    <property type="entry name" value="WD40_repeat_CS"/>
</dbReference>
<dbReference type="PANTHER" id="PTHR19857">
    <property type="entry name" value="MITOCHONDRIAL DIVISION PROTEIN 1-RELATED"/>
    <property type="match status" value="1"/>
</dbReference>
<feature type="repeat" description="WD" evidence="3">
    <location>
        <begin position="126"/>
        <end position="167"/>
    </location>
</feature>